<proteinExistence type="inferred from homology"/>
<dbReference type="GO" id="GO:0016020">
    <property type="term" value="C:membrane"/>
    <property type="evidence" value="ECO:0007669"/>
    <property type="project" value="UniProtKB-SubCell"/>
</dbReference>
<evidence type="ECO:0000256" key="5">
    <source>
        <dbReference type="ARBA" id="ARBA00023136"/>
    </source>
</evidence>
<keyword evidence="8" id="KW-1185">Reference proteome</keyword>
<evidence type="ECO:0000256" key="1">
    <source>
        <dbReference type="ARBA" id="ARBA00004141"/>
    </source>
</evidence>
<keyword evidence="5 6" id="KW-0472">Membrane</keyword>
<evidence type="ECO:0008006" key="9">
    <source>
        <dbReference type="Google" id="ProtNLM"/>
    </source>
</evidence>
<protein>
    <recommendedName>
        <fullName evidence="9">Membrane transporter</fullName>
    </recommendedName>
</protein>
<feature type="transmembrane region" description="Helical" evidence="6">
    <location>
        <begin position="231"/>
        <end position="254"/>
    </location>
</feature>
<evidence type="ECO:0000313" key="7">
    <source>
        <dbReference type="EMBL" id="GMS91860.1"/>
    </source>
</evidence>
<feature type="transmembrane region" description="Helical" evidence="6">
    <location>
        <begin position="94"/>
        <end position="116"/>
    </location>
</feature>
<dbReference type="AlphaFoldDB" id="A0AAV5TFI8"/>
<feature type="transmembrane region" description="Helical" evidence="6">
    <location>
        <begin position="128"/>
        <end position="147"/>
    </location>
</feature>
<sequence length="314" mass="33974">FSALMADQNALIGCLATFLCVVCYGTTFVTIKKFETRDGIFVSLMMSVGQLIPCLISSFAYSMPSVFRLAILSGVCYALANSCSIFIMERVGMAVGGLVWNVVTALTGWAVARFGLFGTPVQHPARNFVNIIGVVVLCLGGFIFTFVRSNPITTRPGPYYQSESIESPIVGSEWQISHKTGKERMQMRMRIIALGLAVLCGFLYGNMPTPINYLLAEHGKGSMGLSPHSGAYMLSFAVGSILTSLFIFTAYSLLCQNLPFINVETAIPSLLGGICYGNATCLLFVAMEHLNQVIAFPICSMAPGIINTLWAVFL</sequence>
<evidence type="ECO:0000313" key="8">
    <source>
        <dbReference type="Proteomes" id="UP001432027"/>
    </source>
</evidence>
<feature type="non-terminal residue" evidence="7">
    <location>
        <position position="1"/>
    </location>
</feature>
<feature type="transmembrane region" description="Helical" evidence="6">
    <location>
        <begin position="6"/>
        <end position="29"/>
    </location>
</feature>
<comment type="caution">
    <text evidence="7">The sequence shown here is derived from an EMBL/GenBank/DDBJ whole genome shotgun (WGS) entry which is preliminary data.</text>
</comment>
<dbReference type="GO" id="GO:0015144">
    <property type="term" value="F:carbohydrate transmembrane transporter activity"/>
    <property type="evidence" value="ECO:0007669"/>
    <property type="project" value="InterPro"/>
</dbReference>
<dbReference type="Pfam" id="PF07857">
    <property type="entry name" value="TMEM144"/>
    <property type="match status" value="1"/>
</dbReference>
<feature type="transmembrane region" description="Helical" evidence="6">
    <location>
        <begin position="67"/>
        <end position="87"/>
    </location>
</feature>
<dbReference type="PANTHER" id="PTHR16119:SF16">
    <property type="entry name" value="TRANSMEMBRANE PROTEIN 144 HOMOLOG"/>
    <property type="match status" value="1"/>
</dbReference>
<name>A0AAV5TFI8_9BILA</name>
<dbReference type="Proteomes" id="UP001432027">
    <property type="component" value="Unassembled WGS sequence"/>
</dbReference>
<organism evidence="7 8">
    <name type="scientific">Pristionchus entomophagus</name>
    <dbReference type="NCBI Taxonomy" id="358040"/>
    <lineage>
        <taxon>Eukaryota</taxon>
        <taxon>Metazoa</taxon>
        <taxon>Ecdysozoa</taxon>
        <taxon>Nematoda</taxon>
        <taxon>Chromadorea</taxon>
        <taxon>Rhabditida</taxon>
        <taxon>Rhabditina</taxon>
        <taxon>Diplogasteromorpha</taxon>
        <taxon>Diplogasteroidea</taxon>
        <taxon>Neodiplogasteridae</taxon>
        <taxon>Pristionchus</taxon>
    </lineage>
</organism>
<gene>
    <name evidence="7" type="ORF">PENTCL1PPCAC_14035</name>
</gene>
<comment type="similarity">
    <text evidence="2">Belongs to the TMEM144 family.</text>
</comment>
<dbReference type="InterPro" id="IPR012435">
    <property type="entry name" value="TMEM144"/>
</dbReference>
<feature type="transmembrane region" description="Helical" evidence="6">
    <location>
        <begin position="266"/>
        <end position="287"/>
    </location>
</feature>
<evidence type="ECO:0000256" key="3">
    <source>
        <dbReference type="ARBA" id="ARBA00022692"/>
    </source>
</evidence>
<keyword evidence="3 6" id="KW-0812">Transmembrane</keyword>
<evidence type="ECO:0000256" key="6">
    <source>
        <dbReference type="SAM" id="Phobius"/>
    </source>
</evidence>
<reference evidence="7" key="1">
    <citation type="submission" date="2023-10" db="EMBL/GenBank/DDBJ databases">
        <title>Genome assembly of Pristionchus species.</title>
        <authorList>
            <person name="Yoshida K."/>
            <person name="Sommer R.J."/>
        </authorList>
    </citation>
    <scope>NUCLEOTIDE SEQUENCE</scope>
    <source>
        <strain evidence="7">RS0144</strain>
    </source>
</reference>
<evidence type="ECO:0000256" key="4">
    <source>
        <dbReference type="ARBA" id="ARBA00022989"/>
    </source>
</evidence>
<dbReference type="PANTHER" id="PTHR16119">
    <property type="entry name" value="TRANSMEMBRANE PROTEIN 144"/>
    <property type="match status" value="1"/>
</dbReference>
<feature type="transmembrane region" description="Helical" evidence="6">
    <location>
        <begin position="191"/>
        <end position="211"/>
    </location>
</feature>
<feature type="transmembrane region" description="Helical" evidence="6">
    <location>
        <begin position="41"/>
        <end position="61"/>
    </location>
</feature>
<feature type="transmembrane region" description="Helical" evidence="6">
    <location>
        <begin position="293"/>
        <end position="313"/>
    </location>
</feature>
<comment type="subcellular location">
    <subcellularLocation>
        <location evidence="1">Membrane</location>
        <topology evidence="1">Multi-pass membrane protein</topology>
    </subcellularLocation>
</comment>
<dbReference type="InterPro" id="IPR010651">
    <property type="entry name" value="Sugar_transport"/>
</dbReference>
<evidence type="ECO:0000256" key="2">
    <source>
        <dbReference type="ARBA" id="ARBA00005731"/>
    </source>
</evidence>
<keyword evidence="4 6" id="KW-1133">Transmembrane helix</keyword>
<dbReference type="EMBL" id="BTSX01000004">
    <property type="protein sequence ID" value="GMS91860.1"/>
    <property type="molecule type" value="Genomic_DNA"/>
</dbReference>
<accession>A0AAV5TFI8</accession>